<sequence length="284" mass="31174">MSYNVMKELPKLPASDGPDTVADQLPHTGSVINLAKPRPHILLERRVAPEDMERLRNRWQEISTSTGESVRRKRQLGQRNPLGPFPVPGATENTPPTSVKLDSMPGTPGSQKRRGLFGRKLSDTQRPNKAALGIEKELSTKRSFKFLKKSKTTKSAPDLNGAAKAAAVKSSAVPVVPPMPKVSLPAPKANNFDIDINDGGIYFTCDSSWDASQGDATLIFVSPNRIDDAAVGEEPDSPLLHGSYSHADISSMRRLPLRRRSDYRENPSPARMHPIDELHSFLDV</sequence>
<keyword evidence="2" id="KW-1185">Reference proteome</keyword>
<accession>A0ACB8BRL4</accession>
<comment type="caution">
    <text evidence="1">The sequence shown here is derived from an EMBL/GenBank/DDBJ whole genome shotgun (WGS) entry which is preliminary data.</text>
</comment>
<evidence type="ECO:0000313" key="2">
    <source>
        <dbReference type="Proteomes" id="UP000790709"/>
    </source>
</evidence>
<proteinExistence type="predicted"/>
<dbReference type="Proteomes" id="UP000790709">
    <property type="component" value="Unassembled WGS sequence"/>
</dbReference>
<name>A0ACB8BRL4_9AGAM</name>
<organism evidence="1 2">
    <name type="scientific">Leucogyrophana mollusca</name>
    <dbReference type="NCBI Taxonomy" id="85980"/>
    <lineage>
        <taxon>Eukaryota</taxon>
        <taxon>Fungi</taxon>
        <taxon>Dikarya</taxon>
        <taxon>Basidiomycota</taxon>
        <taxon>Agaricomycotina</taxon>
        <taxon>Agaricomycetes</taxon>
        <taxon>Agaricomycetidae</taxon>
        <taxon>Boletales</taxon>
        <taxon>Boletales incertae sedis</taxon>
        <taxon>Leucogyrophana</taxon>
    </lineage>
</organism>
<reference evidence="1" key="1">
    <citation type="journal article" date="2021" name="New Phytol.">
        <title>Evolutionary innovations through gain and loss of genes in the ectomycorrhizal Boletales.</title>
        <authorList>
            <person name="Wu G."/>
            <person name="Miyauchi S."/>
            <person name="Morin E."/>
            <person name="Kuo A."/>
            <person name="Drula E."/>
            <person name="Varga T."/>
            <person name="Kohler A."/>
            <person name="Feng B."/>
            <person name="Cao Y."/>
            <person name="Lipzen A."/>
            <person name="Daum C."/>
            <person name="Hundley H."/>
            <person name="Pangilinan J."/>
            <person name="Johnson J."/>
            <person name="Barry K."/>
            <person name="LaButti K."/>
            <person name="Ng V."/>
            <person name="Ahrendt S."/>
            <person name="Min B."/>
            <person name="Choi I.G."/>
            <person name="Park H."/>
            <person name="Plett J.M."/>
            <person name="Magnuson J."/>
            <person name="Spatafora J.W."/>
            <person name="Nagy L.G."/>
            <person name="Henrissat B."/>
            <person name="Grigoriev I.V."/>
            <person name="Yang Z.L."/>
            <person name="Xu J."/>
            <person name="Martin F.M."/>
        </authorList>
    </citation>
    <scope>NUCLEOTIDE SEQUENCE</scope>
    <source>
        <strain evidence="1">KUC20120723A-06</strain>
    </source>
</reference>
<evidence type="ECO:0000313" key="1">
    <source>
        <dbReference type="EMBL" id="KAH7928062.1"/>
    </source>
</evidence>
<protein>
    <submittedName>
        <fullName evidence="1">Uncharacterized protein</fullName>
    </submittedName>
</protein>
<gene>
    <name evidence="1" type="ORF">BV22DRAFT_1126830</name>
</gene>
<dbReference type="EMBL" id="MU266357">
    <property type="protein sequence ID" value="KAH7928062.1"/>
    <property type="molecule type" value="Genomic_DNA"/>
</dbReference>